<dbReference type="STRING" id="7398.A0A1B0A5Q1"/>
<evidence type="ECO:0000313" key="3">
    <source>
        <dbReference type="Proteomes" id="UP000092445"/>
    </source>
</evidence>
<dbReference type="Gene3D" id="3.30.360.10">
    <property type="entry name" value="Dihydrodipicolinate Reductase, domain 2"/>
    <property type="match status" value="1"/>
</dbReference>
<organism evidence="2 3">
    <name type="scientific">Glossina pallidipes</name>
    <name type="common">Tsetse fly</name>
    <dbReference type="NCBI Taxonomy" id="7398"/>
    <lineage>
        <taxon>Eukaryota</taxon>
        <taxon>Metazoa</taxon>
        <taxon>Ecdysozoa</taxon>
        <taxon>Arthropoda</taxon>
        <taxon>Hexapoda</taxon>
        <taxon>Insecta</taxon>
        <taxon>Pterygota</taxon>
        <taxon>Neoptera</taxon>
        <taxon>Endopterygota</taxon>
        <taxon>Diptera</taxon>
        <taxon>Brachycera</taxon>
        <taxon>Muscomorpha</taxon>
        <taxon>Hippoboscoidea</taxon>
        <taxon>Glossinidae</taxon>
        <taxon>Glossina</taxon>
    </lineage>
</organism>
<accession>A0A1B0A5Q1</accession>
<protein>
    <recommendedName>
        <fullName evidence="4">Gfo/Idh/MocA-like oxidoreductase C-terminal domain-containing protein</fullName>
    </recommendedName>
</protein>
<proteinExistence type="predicted"/>
<dbReference type="VEuPathDB" id="VectorBase:GPAI035241"/>
<evidence type="ECO:0008006" key="4">
    <source>
        <dbReference type="Google" id="ProtNLM"/>
    </source>
</evidence>
<dbReference type="EnsemblMetazoa" id="GPAI035241-RA">
    <property type="protein sequence ID" value="GPAI035241-PA"/>
    <property type="gene ID" value="GPAI035241"/>
</dbReference>
<reference evidence="2" key="2">
    <citation type="submission" date="2020-05" db="UniProtKB">
        <authorList>
            <consortium name="EnsemblMetazoa"/>
        </authorList>
    </citation>
    <scope>IDENTIFICATION</scope>
    <source>
        <strain evidence="2">IAEA</strain>
    </source>
</reference>
<dbReference type="Proteomes" id="UP000092445">
    <property type="component" value="Unassembled WGS sequence"/>
</dbReference>
<keyword evidence="3" id="KW-1185">Reference proteome</keyword>
<feature type="region of interest" description="Disordered" evidence="1">
    <location>
        <begin position="193"/>
        <end position="230"/>
    </location>
</feature>
<reference evidence="3" key="1">
    <citation type="submission" date="2014-03" db="EMBL/GenBank/DDBJ databases">
        <authorList>
            <person name="Aksoy S."/>
            <person name="Warren W."/>
            <person name="Wilson R.K."/>
        </authorList>
    </citation>
    <scope>NUCLEOTIDE SEQUENCE [LARGE SCALE GENOMIC DNA]</scope>
    <source>
        <strain evidence="3">IAEA</strain>
    </source>
</reference>
<dbReference type="AlphaFoldDB" id="A0A1B0A5Q1"/>
<name>A0A1B0A5Q1_GLOPL</name>
<evidence type="ECO:0000313" key="2">
    <source>
        <dbReference type="EnsemblMetazoa" id="GPAI035241-PA"/>
    </source>
</evidence>
<sequence>MVAKKDDMVKQVTYIFKFISCSRAYFEVTVESGNILKDLLNTNYVKPELLSFIMRQENHKVSRRPYISLIDVRVQFGTIFPDKYDWMCDAAMGGGALNLVGSHVIDLVKTLLPRSMWRVNMAEAESEKFKFQPIEGNFDMQAKVVNILEKLNMANTRARSMDLDDFMQEPSACKHKFLVFAFLSCAAELPQPKERAETASQVAPEQGLGFFKKKKKRKNNSNTREKGREV</sequence>
<evidence type="ECO:0000256" key="1">
    <source>
        <dbReference type="SAM" id="MobiDB-lite"/>
    </source>
</evidence>